<name>A0ABW3H448_9SPHN</name>
<dbReference type="InterPro" id="IPR016709">
    <property type="entry name" value="HadA-like"/>
</dbReference>
<sequence>MTAQAFDRALIGRRSEPSVVRVDTAQLKFFAKATDQRDPVYFDEAAARAAGHRAIPVPPTFAFSLSNAAPEQAAYGLVQVRADVRYLLHAEQGFNHYATLYAEDEVTITTQILDLYEKKGGALRFIAQRTDLANKAGILCIECDSTFVLRAPAPGA</sequence>
<evidence type="ECO:0000313" key="2">
    <source>
        <dbReference type="EMBL" id="MFD0945617.1"/>
    </source>
</evidence>
<accession>A0ABW3H448</accession>
<dbReference type="EMBL" id="JBHTJG010000001">
    <property type="protein sequence ID" value="MFD0945617.1"/>
    <property type="molecule type" value="Genomic_DNA"/>
</dbReference>
<keyword evidence="3" id="KW-1185">Reference proteome</keyword>
<evidence type="ECO:0000259" key="1">
    <source>
        <dbReference type="Pfam" id="PF13452"/>
    </source>
</evidence>
<dbReference type="InterPro" id="IPR029069">
    <property type="entry name" value="HotDog_dom_sf"/>
</dbReference>
<dbReference type="Gene3D" id="3.10.129.10">
    <property type="entry name" value="Hotdog Thioesterase"/>
    <property type="match status" value="1"/>
</dbReference>
<dbReference type="Pfam" id="PF13452">
    <property type="entry name" value="FAS1_DH_region"/>
    <property type="match status" value="1"/>
</dbReference>
<dbReference type="PIRSF" id="PIRSF018072">
    <property type="entry name" value="UCP018072"/>
    <property type="match status" value="1"/>
</dbReference>
<dbReference type="Proteomes" id="UP001596977">
    <property type="component" value="Unassembled WGS sequence"/>
</dbReference>
<dbReference type="RefSeq" id="WP_264942148.1">
    <property type="nucleotide sequence ID" value="NZ_JAPDRA010000001.1"/>
</dbReference>
<feature type="domain" description="FAS1-like dehydratase" evidence="1">
    <location>
        <begin position="9"/>
        <end position="137"/>
    </location>
</feature>
<reference evidence="3" key="1">
    <citation type="journal article" date="2019" name="Int. J. Syst. Evol. Microbiol.">
        <title>The Global Catalogue of Microorganisms (GCM) 10K type strain sequencing project: providing services to taxonomists for standard genome sequencing and annotation.</title>
        <authorList>
            <consortium name="The Broad Institute Genomics Platform"/>
            <consortium name="The Broad Institute Genome Sequencing Center for Infectious Disease"/>
            <person name="Wu L."/>
            <person name="Ma J."/>
        </authorList>
    </citation>
    <scope>NUCLEOTIDE SEQUENCE [LARGE SCALE GENOMIC DNA]</scope>
    <source>
        <strain evidence="3">CCUG 62982</strain>
    </source>
</reference>
<comment type="caution">
    <text evidence="2">The sequence shown here is derived from an EMBL/GenBank/DDBJ whole genome shotgun (WGS) entry which is preliminary data.</text>
</comment>
<dbReference type="SUPFAM" id="SSF54637">
    <property type="entry name" value="Thioesterase/thiol ester dehydrase-isomerase"/>
    <property type="match status" value="1"/>
</dbReference>
<protein>
    <submittedName>
        <fullName evidence="2">MaoC family dehydratase N-terminal domain-containing protein</fullName>
    </submittedName>
</protein>
<organism evidence="2 3">
    <name type="scientific">Sphingomonas canadensis</name>
    <dbReference type="NCBI Taxonomy" id="1219257"/>
    <lineage>
        <taxon>Bacteria</taxon>
        <taxon>Pseudomonadati</taxon>
        <taxon>Pseudomonadota</taxon>
        <taxon>Alphaproteobacteria</taxon>
        <taxon>Sphingomonadales</taxon>
        <taxon>Sphingomonadaceae</taxon>
        <taxon>Sphingomonas</taxon>
    </lineage>
</organism>
<proteinExistence type="predicted"/>
<gene>
    <name evidence="2" type="ORF">ACFQ1E_04635</name>
</gene>
<dbReference type="InterPro" id="IPR039569">
    <property type="entry name" value="FAS1-like_DH_region"/>
</dbReference>
<evidence type="ECO:0000313" key="3">
    <source>
        <dbReference type="Proteomes" id="UP001596977"/>
    </source>
</evidence>